<gene>
    <name evidence="1" type="ORF">MLD38_038930</name>
</gene>
<reference evidence="2" key="1">
    <citation type="journal article" date="2023" name="Front. Plant Sci.">
        <title>Chromosomal-level genome assembly of Melastoma candidum provides insights into trichome evolution.</title>
        <authorList>
            <person name="Zhong Y."/>
            <person name="Wu W."/>
            <person name="Sun C."/>
            <person name="Zou P."/>
            <person name="Liu Y."/>
            <person name="Dai S."/>
            <person name="Zhou R."/>
        </authorList>
    </citation>
    <scope>NUCLEOTIDE SEQUENCE [LARGE SCALE GENOMIC DNA]</scope>
</reference>
<name>A0ACB9L0G9_9MYRT</name>
<accession>A0ACB9L0G9</accession>
<organism evidence="1 2">
    <name type="scientific">Melastoma candidum</name>
    <dbReference type="NCBI Taxonomy" id="119954"/>
    <lineage>
        <taxon>Eukaryota</taxon>
        <taxon>Viridiplantae</taxon>
        <taxon>Streptophyta</taxon>
        <taxon>Embryophyta</taxon>
        <taxon>Tracheophyta</taxon>
        <taxon>Spermatophyta</taxon>
        <taxon>Magnoliopsida</taxon>
        <taxon>eudicotyledons</taxon>
        <taxon>Gunneridae</taxon>
        <taxon>Pentapetalae</taxon>
        <taxon>rosids</taxon>
        <taxon>malvids</taxon>
        <taxon>Myrtales</taxon>
        <taxon>Melastomataceae</taxon>
        <taxon>Melastomatoideae</taxon>
        <taxon>Melastomateae</taxon>
        <taxon>Melastoma</taxon>
    </lineage>
</organism>
<proteinExistence type="predicted"/>
<keyword evidence="2" id="KW-1185">Reference proteome</keyword>
<protein>
    <submittedName>
        <fullName evidence="1">Uncharacterized protein</fullName>
    </submittedName>
</protein>
<dbReference type="Proteomes" id="UP001057402">
    <property type="component" value="Chromosome 12"/>
</dbReference>
<dbReference type="EMBL" id="CM042891">
    <property type="protein sequence ID" value="KAI4303280.1"/>
    <property type="molecule type" value="Genomic_DNA"/>
</dbReference>
<comment type="caution">
    <text evidence="1">The sequence shown here is derived from an EMBL/GenBank/DDBJ whole genome shotgun (WGS) entry which is preliminary data.</text>
</comment>
<evidence type="ECO:0000313" key="1">
    <source>
        <dbReference type="EMBL" id="KAI4303280.1"/>
    </source>
</evidence>
<sequence>MAPGSPDLTAAASFRARTTVSSKAQHATSPRLGVIGCYAFSARTTFPDEACGAITGRSHLSTNGGVRMIVSSGVTSKSCRKSRCSVQDYGILHRRDIDLEKTVLADEPIYLGRGDKDVACTQAAPVDEVTLNSPLSIYNLCYETSSLPVPRQSAFNPPTGPAAQFHTPHMAVLFEGIQSATAFRMTDPRIRCPVRVPGPSGCGILSSSFNVVLYYGTASEGPDSGRHTSGWIKESLSRAFAERPLLCGRLRMVEDGYGDGDGEFEVVSNDSGARLIDARIDAKLDEFLGSEGRDDCETALVYWKDIDVEFPQFSPLLYVQVTNFQCGGYSIGVSCSLIVADVAEIIGFIERWATIHVGLQSLHPQDNPQKPIFRLSDVKRTDSSKLPTPSLCRKHARTIAFSTEDAKSVSLGALVSACTKEADKEPGTKLGTAYSVMVKDATTTGTMSVSISKGISDEGEHVGSIRKADWGSWFGDGVTFEAENEARAISCWVGSKDGFVAVTRSGGGNVNVLVSIP</sequence>
<evidence type="ECO:0000313" key="2">
    <source>
        <dbReference type="Proteomes" id="UP001057402"/>
    </source>
</evidence>